<gene>
    <name evidence="4" type="ORF">N7476_002985</name>
</gene>
<keyword evidence="2" id="KW-0521">NADP</keyword>
<evidence type="ECO:0000313" key="4">
    <source>
        <dbReference type="EMBL" id="KAJ5324385.1"/>
    </source>
</evidence>
<evidence type="ECO:0000259" key="3">
    <source>
        <dbReference type="Pfam" id="PF05368"/>
    </source>
</evidence>
<comment type="similarity">
    <text evidence="1">Belongs to the NmrA-type oxidoreductase family.</text>
</comment>
<dbReference type="Pfam" id="PF05368">
    <property type="entry name" value="NmrA"/>
    <property type="match status" value="1"/>
</dbReference>
<dbReference type="InterPro" id="IPR036291">
    <property type="entry name" value="NAD(P)-bd_dom_sf"/>
</dbReference>
<evidence type="ECO:0000313" key="5">
    <source>
        <dbReference type="Proteomes" id="UP001147746"/>
    </source>
</evidence>
<dbReference type="EMBL" id="JAPZBO010000002">
    <property type="protein sequence ID" value="KAJ5324385.1"/>
    <property type="molecule type" value="Genomic_DNA"/>
</dbReference>
<accession>A0A9W9HI50</accession>
<sequence length="327" mass="35949">MAQNTKLIVITGATGTQGSSVARTFLALPNWHVRCITRNPSGAAAQALASAGAEIVQADLSDLPSLRRGFTNAHAIFLNTDFWAPYVASKDSTQAYQVELLHGRNAALAAADIPSLERFVYSTLAPIKKHSRGKYSHSYHWDAKADVAQNILTETPQLAKKTSFVVIGAYAINPLFMPKITPTGGYLFAIPGRRALKIPVIDTQGSTGHFVRALIEDEPAGTRLLAYDSYISMEEIVEVWKKATGHNIEVVEMNAETMRREFGIPLEVLDAPWFIDEFGYTGGIEGVIDHEGLKVKVQTKSFEEWLEKQDWREMLAGGKEQLASVSD</sequence>
<dbReference type="GO" id="GO:0005634">
    <property type="term" value="C:nucleus"/>
    <property type="evidence" value="ECO:0007669"/>
    <property type="project" value="TreeGrafter"/>
</dbReference>
<dbReference type="InterPro" id="IPR051164">
    <property type="entry name" value="NmrA-like_oxidored"/>
</dbReference>
<dbReference type="Gene3D" id="3.90.25.10">
    <property type="entry name" value="UDP-galactose 4-epimerase, domain 1"/>
    <property type="match status" value="1"/>
</dbReference>
<proteinExistence type="inferred from homology"/>
<reference evidence="4" key="1">
    <citation type="submission" date="2022-12" db="EMBL/GenBank/DDBJ databases">
        <authorList>
            <person name="Petersen C."/>
        </authorList>
    </citation>
    <scope>NUCLEOTIDE SEQUENCE</scope>
    <source>
        <strain evidence="4">IBT 21472</strain>
    </source>
</reference>
<organism evidence="4 5">
    <name type="scientific">Penicillium atrosanguineum</name>
    <dbReference type="NCBI Taxonomy" id="1132637"/>
    <lineage>
        <taxon>Eukaryota</taxon>
        <taxon>Fungi</taxon>
        <taxon>Dikarya</taxon>
        <taxon>Ascomycota</taxon>
        <taxon>Pezizomycotina</taxon>
        <taxon>Eurotiomycetes</taxon>
        <taxon>Eurotiomycetidae</taxon>
        <taxon>Eurotiales</taxon>
        <taxon>Aspergillaceae</taxon>
        <taxon>Penicillium</taxon>
    </lineage>
</organism>
<dbReference type="InterPro" id="IPR008030">
    <property type="entry name" value="NmrA-like"/>
</dbReference>
<name>A0A9W9HI50_9EURO</name>
<evidence type="ECO:0000256" key="1">
    <source>
        <dbReference type="ARBA" id="ARBA00006328"/>
    </source>
</evidence>
<dbReference type="Proteomes" id="UP001147746">
    <property type="component" value="Unassembled WGS sequence"/>
</dbReference>
<keyword evidence="5" id="KW-1185">Reference proteome</keyword>
<dbReference type="PANTHER" id="PTHR42748:SF29">
    <property type="entry name" value="NMRA-LIKE DOMAIN-CONTAINING PROTEIN"/>
    <property type="match status" value="1"/>
</dbReference>
<comment type="caution">
    <text evidence="4">The sequence shown here is derived from an EMBL/GenBank/DDBJ whole genome shotgun (WGS) entry which is preliminary data.</text>
</comment>
<reference evidence="4" key="2">
    <citation type="journal article" date="2023" name="IMA Fungus">
        <title>Comparative genomic study of the Penicillium genus elucidates a diverse pangenome and 15 lateral gene transfer events.</title>
        <authorList>
            <person name="Petersen C."/>
            <person name="Sorensen T."/>
            <person name="Nielsen M.R."/>
            <person name="Sondergaard T.E."/>
            <person name="Sorensen J.L."/>
            <person name="Fitzpatrick D.A."/>
            <person name="Frisvad J.C."/>
            <person name="Nielsen K.L."/>
        </authorList>
    </citation>
    <scope>NUCLEOTIDE SEQUENCE</scope>
    <source>
        <strain evidence="4">IBT 21472</strain>
    </source>
</reference>
<feature type="domain" description="NmrA-like" evidence="3">
    <location>
        <begin position="5"/>
        <end position="306"/>
    </location>
</feature>
<dbReference type="AlphaFoldDB" id="A0A9W9HI50"/>
<evidence type="ECO:0000256" key="2">
    <source>
        <dbReference type="ARBA" id="ARBA00022857"/>
    </source>
</evidence>
<dbReference type="SUPFAM" id="SSF51735">
    <property type="entry name" value="NAD(P)-binding Rossmann-fold domains"/>
    <property type="match status" value="1"/>
</dbReference>
<dbReference type="PANTHER" id="PTHR42748">
    <property type="entry name" value="NITROGEN METABOLITE REPRESSION PROTEIN NMRA FAMILY MEMBER"/>
    <property type="match status" value="1"/>
</dbReference>
<protein>
    <recommendedName>
        <fullName evidence="3">NmrA-like domain-containing protein</fullName>
    </recommendedName>
</protein>
<dbReference type="Gene3D" id="3.40.50.720">
    <property type="entry name" value="NAD(P)-binding Rossmann-like Domain"/>
    <property type="match status" value="1"/>
</dbReference>